<evidence type="ECO:0000313" key="3">
    <source>
        <dbReference type="Proteomes" id="UP000276888"/>
    </source>
</evidence>
<keyword evidence="3" id="KW-1185">Reference proteome</keyword>
<dbReference type="RefSeq" id="WP_127096578.1">
    <property type="nucleotide sequence ID" value="NZ_CP031423.1"/>
</dbReference>
<dbReference type="PANTHER" id="PTHR30157:SF0">
    <property type="entry name" value="NADPH-DEPENDENT FERRIC-CHELATE REDUCTASE"/>
    <property type="match status" value="1"/>
</dbReference>
<gene>
    <name evidence="2" type="primary">viuB_2</name>
    <name evidence="2" type="ORF">CVS47_02754</name>
</gene>
<dbReference type="InterPro" id="IPR017927">
    <property type="entry name" value="FAD-bd_FR_type"/>
</dbReference>
<dbReference type="InterPro" id="IPR017938">
    <property type="entry name" value="Riboflavin_synthase-like_b-brl"/>
</dbReference>
<evidence type="ECO:0000313" key="2">
    <source>
        <dbReference type="EMBL" id="AZS38103.1"/>
    </source>
</evidence>
<dbReference type="PANTHER" id="PTHR30157">
    <property type="entry name" value="FERRIC REDUCTASE, NADPH-DEPENDENT"/>
    <property type="match status" value="1"/>
</dbReference>
<dbReference type="OrthoDB" id="9814826at2"/>
<dbReference type="InterPro" id="IPR013113">
    <property type="entry name" value="SIP_FAD-bd"/>
</dbReference>
<dbReference type="AlphaFoldDB" id="A0A3Q9J006"/>
<protein>
    <submittedName>
        <fullName evidence="2">Vibriobactin utilization protein ViuB</fullName>
    </submittedName>
</protein>
<dbReference type="EMBL" id="CP031423">
    <property type="protein sequence ID" value="AZS38103.1"/>
    <property type="molecule type" value="Genomic_DNA"/>
</dbReference>
<dbReference type="GO" id="GO:0016491">
    <property type="term" value="F:oxidoreductase activity"/>
    <property type="evidence" value="ECO:0007669"/>
    <property type="project" value="InterPro"/>
</dbReference>
<accession>A0A3Q9J006</accession>
<dbReference type="InterPro" id="IPR039261">
    <property type="entry name" value="FNR_nucleotide-bd"/>
</dbReference>
<dbReference type="PROSITE" id="PS51384">
    <property type="entry name" value="FAD_FR"/>
    <property type="match status" value="1"/>
</dbReference>
<sequence>MTLTPPSSPMDRPRKPRTPLVLEVVATERLSASLTRVRLGGAGVEQFLTQADPERLAATDKYVKLLFAKPELGLQPPYDLDALRETLAPEDLPSRRTYTVRDVDLEGRTIAIDFVVHGDDGIAGPWAASAQPGDLLCLSGPGGKFLPTQDAAVHRLYVGDESAVPAIAAALEAAPTDAVGSVLIEVDGPDDEVPLRAPAGVRVRWVHRSKSDVVTEVSGLTPPDAPVEAFVHGERGQVKALGTHLQRVWGLSRTDMSLSAYWARGRAEDRFQSEKREPIGQLFDDPA</sequence>
<feature type="domain" description="FAD-binding FR-type" evidence="1">
    <location>
        <begin position="17"/>
        <end position="148"/>
    </location>
</feature>
<dbReference type="InterPro" id="IPR039374">
    <property type="entry name" value="SIP_fam"/>
</dbReference>
<dbReference type="KEGG" id="mlv:CVS47_02754"/>
<dbReference type="Pfam" id="PF08021">
    <property type="entry name" value="FAD_binding_9"/>
    <property type="match status" value="1"/>
</dbReference>
<dbReference type="Pfam" id="PF04954">
    <property type="entry name" value="SIP"/>
    <property type="match status" value="1"/>
</dbReference>
<name>A0A3Q9J006_9MICO</name>
<organism evidence="2 3">
    <name type="scientific">Microbacterium lemovicicum</name>
    <dbReference type="NCBI Taxonomy" id="1072463"/>
    <lineage>
        <taxon>Bacteria</taxon>
        <taxon>Bacillati</taxon>
        <taxon>Actinomycetota</taxon>
        <taxon>Actinomycetes</taxon>
        <taxon>Micrococcales</taxon>
        <taxon>Microbacteriaceae</taxon>
        <taxon>Microbacterium</taxon>
    </lineage>
</organism>
<proteinExistence type="predicted"/>
<evidence type="ECO:0000259" key="1">
    <source>
        <dbReference type="PROSITE" id="PS51384"/>
    </source>
</evidence>
<dbReference type="SUPFAM" id="SSF63380">
    <property type="entry name" value="Riboflavin synthase domain-like"/>
    <property type="match status" value="1"/>
</dbReference>
<dbReference type="Gene3D" id="3.40.50.80">
    <property type="entry name" value="Nucleotide-binding domain of ferredoxin-NADP reductase (FNR) module"/>
    <property type="match status" value="1"/>
</dbReference>
<dbReference type="InterPro" id="IPR007037">
    <property type="entry name" value="SIP_rossman_dom"/>
</dbReference>
<dbReference type="Proteomes" id="UP000276888">
    <property type="component" value="Chromosome"/>
</dbReference>
<dbReference type="Gene3D" id="2.40.30.10">
    <property type="entry name" value="Translation factors"/>
    <property type="match status" value="1"/>
</dbReference>
<dbReference type="CDD" id="cd06193">
    <property type="entry name" value="siderophore_interacting"/>
    <property type="match status" value="1"/>
</dbReference>
<reference evidence="2 3" key="1">
    <citation type="submission" date="2018-08" db="EMBL/GenBank/DDBJ databases">
        <title>Microbacterium lemovicicum sp. nov., a bacterium isolated from a natural uranium-rich soil.</title>
        <authorList>
            <person name="ORTET P."/>
        </authorList>
    </citation>
    <scope>NUCLEOTIDE SEQUENCE [LARGE SCALE GENOMIC DNA]</scope>
    <source>
        <strain evidence="2 3">Viu22</strain>
    </source>
</reference>